<dbReference type="Pfam" id="PF00881">
    <property type="entry name" value="Nitroreductase"/>
    <property type="match status" value="2"/>
</dbReference>
<name>A0ABT2T2N0_9FIRM</name>
<evidence type="ECO:0000313" key="5">
    <source>
        <dbReference type="Proteomes" id="UP001652432"/>
    </source>
</evidence>
<reference evidence="4 5" key="1">
    <citation type="journal article" date="2021" name="ISME Commun">
        <title>Automated analysis of genomic sequences facilitates high-throughput and comprehensive description of bacteria.</title>
        <authorList>
            <person name="Hitch T.C.A."/>
        </authorList>
    </citation>
    <scope>NUCLEOTIDE SEQUENCE [LARGE SCALE GENOMIC DNA]</scope>
    <source>
        <strain evidence="4 5">Sanger_18</strain>
    </source>
</reference>
<proteinExistence type="inferred from homology"/>
<dbReference type="Proteomes" id="UP001652432">
    <property type="component" value="Unassembled WGS sequence"/>
</dbReference>
<evidence type="ECO:0000256" key="1">
    <source>
        <dbReference type="ARBA" id="ARBA00007118"/>
    </source>
</evidence>
<dbReference type="PANTHER" id="PTHR43673">
    <property type="entry name" value="NAD(P)H NITROREDUCTASE YDGI-RELATED"/>
    <property type="match status" value="1"/>
</dbReference>
<dbReference type="InterPro" id="IPR029479">
    <property type="entry name" value="Nitroreductase"/>
</dbReference>
<organism evidence="4 5">
    <name type="scientific">Suilimivivens aceti</name>
    <dbReference type="NCBI Taxonomy" id="2981774"/>
    <lineage>
        <taxon>Bacteria</taxon>
        <taxon>Bacillati</taxon>
        <taxon>Bacillota</taxon>
        <taxon>Clostridia</taxon>
        <taxon>Lachnospirales</taxon>
        <taxon>Lachnospiraceae</taxon>
        <taxon>Suilimivivens</taxon>
    </lineage>
</organism>
<dbReference type="InterPro" id="IPR000415">
    <property type="entry name" value="Nitroreductase-like"/>
</dbReference>
<feature type="domain" description="Nitroreductase" evidence="3">
    <location>
        <begin position="73"/>
        <end position="154"/>
    </location>
</feature>
<evidence type="ECO:0000313" key="4">
    <source>
        <dbReference type="EMBL" id="MCU6744276.1"/>
    </source>
</evidence>
<comment type="caution">
    <text evidence="4">The sequence shown here is derived from an EMBL/GenBank/DDBJ whole genome shotgun (WGS) entry which is preliminary data.</text>
</comment>
<dbReference type="PANTHER" id="PTHR43673:SF10">
    <property type="entry name" value="NADH DEHYDROGENASE_NAD(P)H NITROREDUCTASE XCC3605-RELATED"/>
    <property type="match status" value="1"/>
</dbReference>
<comment type="similarity">
    <text evidence="1">Belongs to the nitroreductase family.</text>
</comment>
<dbReference type="Gene3D" id="3.40.109.10">
    <property type="entry name" value="NADH Oxidase"/>
    <property type="match status" value="1"/>
</dbReference>
<evidence type="ECO:0000256" key="2">
    <source>
        <dbReference type="ARBA" id="ARBA00023002"/>
    </source>
</evidence>
<gene>
    <name evidence="4" type="ORF">OCV77_07170</name>
</gene>
<keyword evidence="2" id="KW-0560">Oxidoreductase</keyword>
<dbReference type="SUPFAM" id="SSF55469">
    <property type="entry name" value="FMN-dependent nitroreductase-like"/>
    <property type="match status" value="1"/>
</dbReference>
<feature type="domain" description="Nitroreductase" evidence="3">
    <location>
        <begin position="10"/>
        <end position="66"/>
    </location>
</feature>
<sequence>MNTDLLTLMETRRSVRSFKPDMIPSDVIDQIIKAGTYAATGMNRQSPIIIAVTNKEMRDRLSRMNAKIMGSDKDLFYGAPVVLIVLAKKEAPTHVYDGSLVMGNLMLAAHALDIGSCWIHRAKEEFESAEGQEILKDLGIEGEYEGIGHCVLGYVDGEYPATHPRKDNWVYYVK</sequence>
<dbReference type="CDD" id="cd02136">
    <property type="entry name" value="PnbA_NfnB-like"/>
    <property type="match status" value="1"/>
</dbReference>
<keyword evidence="5" id="KW-1185">Reference proteome</keyword>
<protein>
    <submittedName>
        <fullName evidence="4">Nitroreductase</fullName>
    </submittedName>
</protein>
<accession>A0ABT2T2N0</accession>
<evidence type="ECO:0000259" key="3">
    <source>
        <dbReference type="Pfam" id="PF00881"/>
    </source>
</evidence>
<dbReference type="RefSeq" id="WP_262574299.1">
    <property type="nucleotide sequence ID" value="NZ_JAOQKJ010000005.1"/>
</dbReference>
<dbReference type="EMBL" id="JAOQKJ010000005">
    <property type="protein sequence ID" value="MCU6744276.1"/>
    <property type="molecule type" value="Genomic_DNA"/>
</dbReference>